<accession>A0ABV2QXH7</accession>
<dbReference type="SUPFAM" id="SSF82649">
    <property type="entry name" value="SufE/NifU"/>
    <property type="match status" value="1"/>
</dbReference>
<evidence type="ECO:0000313" key="3">
    <source>
        <dbReference type="Proteomes" id="UP001549321"/>
    </source>
</evidence>
<dbReference type="PANTHER" id="PTHR10093">
    <property type="entry name" value="IRON-SULFUR CLUSTER ASSEMBLY ENZYME NIFU HOMOLOG"/>
    <property type="match status" value="1"/>
</dbReference>
<evidence type="ECO:0000313" key="2">
    <source>
        <dbReference type="EMBL" id="MET4633695.1"/>
    </source>
</evidence>
<name>A0ABV2QXH7_9HYPH</name>
<reference evidence="2 3" key="1">
    <citation type="submission" date="2024-06" db="EMBL/GenBank/DDBJ databases">
        <title>Sorghum-associated microbial communities from plants grown in Nebraska, USA.</title>
        <authorList>
            <person name="Schachtman D."/>
        </authorList>
    </citation>
    <scope>NUCLEOTIDE SEQUENCE [LARGE SCALE GENOMIC DNA]</scope>
    <source>
        <strain evidence="2 3">3207</strain>
    </source>
</reference>
<gene>
    <name evidence="2" type="ORF">ABIE08_001608</name>
</gene>
<dbReference type="InterPro" id="IPR002871">
    <property type="entry name" value="NIF_FeS_clus_asmbl_NifU_N"/>
</dbReference>
<dbReference type="Gene3D" id="3.90.1010.10">
    <property type="match status" value="1"/>
</dbReference>
<comment type="caution">
    <text evidence="2">The sequence shown here is derived from an EMBL/GenBank/DDBJ whole genome shotgun (WGS) entry which is preliminary data.</text>
</comment>
<dbReference type="Pfam" id="PF01592">
    <property type="entry name" value="NifU_N"/>
    <property type="match status" value="1"/>
</dbReference>
<feature type="domain" description="NIF system FeS cluster assembly NifU N-terminal" evidence="1">
    <location>
        <begin position="6"/>
        <end position="89"/>
    </location>
</feature>
<proteinExistence type="predicted"/>
<evidence type="ECO:0000259" key="1">
    <source>
        <dbReference type="Pfam" id="PF01592"/>
    </source>
</evidence>
<protein>
    <submittedName>
        <fullName evidence="2">NifU-like protein involved in Fe-S cluster formation</fullName>
    </submittedName>
</protein>
<dbReference type="EMBL" id="JBEPSM010000001">
    <property type="protein sequence ID" value="MET4633695.1"/>
    <property type="molecule type" value="Genomic_DNA"/>
</dbReference>
<dbReference type="RefSeq" id="WP_354550107.1">
    <property type="nucleotide sequence ID" value="NZ_JBEPSM010000001.1"/>
</dbReference>
<sequence>MIDDIYNARILEFAANISRLGRLDQPDASATAHSRLCGSTVTVHLKMDGDVVSDFSHEVRACALGQASSSVMARHVVGSDARTLRALRETMRKMLQENGAPPEGRFDDLRFLEPVRDYKARHASTLLTFDAVVDAIDQIEAKRQALEMTTC</sequence>
<keyword evidence="3" id="KW-1185">Reference proteome</keyword>
<organism evidence="2 3">
    <name type="scientific">Kaistia defluvii</name>
    <dbReference type="NCBI Taxonomy" id="410841"/>
    <lineage>
        <taxon>Bacteria</taxon>
        <taxon>Pseudomonadati</taxon>
        <taxon>Pseudomonadota</taxon>
        <taxon>Alphaproteobacteria</taxon>
        <taxon>Hyphomicrobiales</taxon>
        <taxon>Kaistiaceae</taxon>
        <taxon>Kaistia</taxon>
    </lineage>
</organism>
<dbReference type="CDD" id="cd06664">
    <property type="entry name" value="IscU_like"/>
    <property type="match status" value="1"/>
</dbReference>
<dbReference type="Proteomes" id="UP001549321">
    <property type="component" value="Unassembled WGS sequence"/>
</dbReference>